<proteinExistence type="predicted"/>
<dbReference type="EMBL" id="JAATIQ010000060">
    <property type="protein sequence ID" value="KAF4391286.1"/>
    <property type="molecule type" value="Genomic_DNA"/>
</dbReference>
<reference evidence="3 4" key="1">
    <citation type="journal article" date="2020" name="bioRxiv">
        <title>Sequence and annotation of 42 cannabis genomes reveals extensive copy number variation in cannabinoid synthesis and pathogen resistance genes.</title>
        <authorList>
            <person name="Mckernan K.J."/>
            <person name="Helbert Y."/>
            <person name="Kane L.T."/>
            <person name="Ebling H."/>
            <person name="Zhang L."/>
            <person name="Liu B."/>
            <person name="Eaton Z."/>
            <person name="Mclaughlin S."/>
            <person name="Kingan S."/>
            <person name="Baybayan P."/>
            <person name="Concepcion G."/>
            <person name="Jordan M."/>
            <person name="Riva A."/>
            <person name="Barbazuk W."/>
            <person name="Harkins T."/>
        </authorList>
    </citation>
    <scope>NUCLEOTIDE SEQUENCE [LARGE SCALE GENOMIC DNA]</scope>
    <source>
        <strain evidence="3 4">cv. Jamaican Lion 4</strain>
        <strain evidence="2">Father</strain>
        <strain evidence="1">Mother</strain>
        <tissue evidence="2">Leaf</tissue>
    </source>
</reference>
<dbReference type="Proteomes" id="UP000525078">
    <property type="component" value="Unassembled WGS sequence"/>
</dbReference>
<name>A0A7J6H7M2_CANSA</name>
<evidence type="ECO:0000313" key="4">
    <source>
        <dbReference type="Proteomes" id="UP000583929"/>
    </source>
</evidence>
<dbReference type="EMBL" id="JAATIP010000185">
    <property type="protein sequence ID" value="KAF4362302.1"/>
    <property type="molecule type" value="Genomic_DNA"/>
</dbReference>
<dbReference type="Proteomes" id="UP000583929">
    <property type="component" value="Unassembled WGS sequence"/>
</dbReference>
<keyword evidence="4" id="KW-1185">Reference proteome</keyword>
<sequence length="110" mass="12355">MFKKTLCQLQKHLTLTSSTHFKSLHSNSPKNLKQFLNFPSTEIALQACCDHGLVRQGKQVHAQLVVNGGTKNNLLGTKLLAICLELGFASPWNWMIRGFTNQDVGLWNFT</sequence>
<evidence type="ECO:0000313" key="2">
    <source>
        <dbReference type="EMBL" id="KAF4391286.1"/>
    </source>
</evidence>
<dbReference type="AlphaFoldDB" id="A0A7J6H7M2"/>
<gene>
    <name evidence="1" type="ORF">F8388_008186</name>
    <name evidence="2" type="ORF">G4B88_016596</name>
</gene>
<evidence type="ECO:0000313" key="1">
    <source>
        <dbReference type="EMBL" id="KAF4362302.1"/>
    </source>
</evidence>
<organism evidence="2 4">
    <name type="scientific">Cannabis sativa</name>
    <name type="common">Hemp</name>
    <name type="synonym">Marijuana</name>
    <dbReference type="NCBI Taxonomy" id="3483"/>
    <lineage>
        <taxon>Eukaryota</taxon>
        <taxon>Viridiplantae</taxon>
        <taxon>Streptophyta</taxon>
        <taxon>Embryophyta</taxon>
        <taxon>Tracheophyta</taxon>
        <taxon>Spermatophyta</taxon>
        <taxon>Magnoliopsida</taxon>
        <taxon>eudicotyledons</taxon>
        <taxon>Gunneridae</taxon>
        <taxon>Pentapetalae</taxon>
        <taxon>rosids</taxon>
        <taxon>fabids</taxon>
        <taxon>Rosales</taxon>
        <taxon>Cannabaceae</taxon>
        <taxon>Cannabis</taxon>
    </lineage>
</organism>
<protein>
    <submittedName>
        <fullName evidence="2">Uncharacterized protein</fullName>
    </submittedName>
</protein>
<comment type="caution">
    <text evidence="2">The sequence shown here is derived from an EMBL/GenBank/DDBJ whole genome shotgun (WGS) entry which is preliminary data.</text>
</comment>
<accession>A0A7J6H7M2</accession>
<evidence type="ECO:0000313" key="3">
    <source>
        <dbReference type="Proteomes" id="UP000525078"/>
    </source>
</evidence>